<sequence length="298" mass="32838">MISNEDIVRLQLVNGLGRKTISKILKFMEAKKVNLTNFSEVEKFIKDMGIKKINIDLEKVESDASAIFECCKKANIKIISIYDKEYPRKLHLIEDKPLILYVDGNVELLNHDYNIAIVGTRTPSQEGYEISSIFAEKLAEEKCCVVSGFASGCDEAAHNGCLAAKGRTIAVIPAGHLYILKNNKSMYNMILMNGGTIVSELPPNAKAEKNAFIDRNRVIAALSEGIIVIEGGLKGGTSHTVKFANAFNKPVAYTTSVCSCIGQTSIFNNNIEVIDSFEKLVKFKNKSCKIMLDKACSQ</sequence>
<dbReference type="PANTHER" id="PTHR43022">
    <property type="entry name" value="PROTEIN SMF"/>
    <property type="match status" value="1"/>
</dbReference>
<dbReference type="PANTHER" id="PTHR43022:SF1">
    <property type="entry name" value="PROTEIN SMF"/>
    <property type="match status" value="1"/>
</dbReference>
<dbReference type="Pfam" id="PF02481">
    <property type="entry name" value="DNA_processg_A"/>
    <property type="match status" value="1"/>
</dbReference>
<comment type="caution">
    <text evidence="3">The sequence shown here is derived from an EMBL/GenBank/DDBJ whole genome shotgun (WGS) entry which is preliminary data.</text>
</comment>
<evidence type="ECO:0000256" key="1">
    <source>
        <dbReference type="ARBA" id="ARBA00006525"/>
    </source>
</evidence>
<dbReference type="EMBL" id="VLKH01000019">
    <property type="protein sequence ID" value="TWH76390.1"/>
    <property type="molecule type" value="Genomic_DNA"/>
</dbReference>
<gene>
    <name evidence="3" type="ORF">LY60_03650</name>
</gene>
<dbReference type="InterPro" id="IPR057666">
    <property type="entry name" value="DrpA_SLOG"/>
</dbReference>
<dbReference type="SUPFAM" id="SSF102405">
    <property type="entry name" value="MCP/YpsA-like"/>
    <property type="match status" value="1"/>
</dbReference>
<accession>A0A562IZV3</accession>
<dbReference type="Gene3D" id="3.40.50.450">
    <property type="match status" value="1"/>
</dbReference>
<reference evidence="3 4" key="1">
    <citation type="submission" date="2019-07" db="EMBL/GenBank/DDBJ databases">
        <title>Genomic Encyclopedia of Type Strains, Phase I: the one thousand microbial genomes (KMG-I) project.</title>
        <authorList>
            <person name="Kyrpides N."/>
        </authorList>
    </citation>
    <scope>NUCLEOTIDE SEQUENCE [LARGE SCALE GENOMIC DNA]</scope>
    <source>
        <strain evidence="3 4">DSM 13558</strain>
    </source>
</reference>
<evidence type="ECO:0000313" key="4">
    <source>
        <dbReference type="Proteomes" id="UP000315343"/>
    </source>
</evidence>
<feature type="domain" description="Smf/DprA SLOG" evidence="2">
    <location>
        <begin position="77"/>
        <end position="255"/>
    </location>
</feature>
<dbReference type="InterPro" id="IPR003488">
    <property type="entry name" value="DprA"/>
</dbReference>
<proteinExistence type="inferred from homology"/>
<dbReference type="GO" id="GO:0009294">
    <property type="term" value="P:DNA-mediated transformation"/>
    <property type="evidence" value="ECO:0007669"/>
    <property type="project" value="InterPro"/>
</dbReference>
<protein>
    <submittedName>
        <fullName evidence="3">DNA processing protein</fullName>
    </submittedName>
</protein>
<evidence type="ECO:0000313" key="3">
    <source>
        <dbReference type="EMBL" id="TWH76390.1"/>
    </source>
</evidence>
<organism evidence="3 4">
    <name type="scientific">Sedimentibacter saalensis</name>
    <dbReference type="NCBI Taxonomy" id="130788"/>
    <lineage>
        <taxon>Bacteria</taxon>
        <taxon>Bacillati</taxon>
        <taxon>Bacillota</taxon>
        <taxon>Tissierellia</taxon>
        <taxon>Sedimentibacter</taxon>
    </lineage>
</organism>
<dbReference type="RefSeq" id="WP_170226293.1">
    <property type="nucleotide sequence ID" value="NZ_DAMBUX010000005.1"/>
</dbReference>
<name>A0A562IZV3_9FIRM</name>
<comment type="similarity">
    <text evidence="1">Belongs to the DprA/Smf family.</text>
</comment>
<evidence type="ECO:0000259" key="2">
    <source>
        <dbReference type="Pfam" id="PF02481"/>
    </source>
</evidence>
<dbReference type="AlphaFoldDB" id="A0A562IZV3"/>
<dbReference type="Proteomes" id="UP000315343">
    <property type="component" value="Unassembled WGS sequence"/>
</dbReference>
<keyword evidence="4" id="KW-1185">Reference proteome</keyword>